<dbReference type="CDD" id="cd06782">
    <property type="entry name" value="cpPDZ_CPP-like"/>
    <property type="match status" value="1"/>
</dbReference>
<dbReference type="InterPro" id="IPR005151">
    <property type="entry name" value="Tail-specific_protease"/>
</dbReference>
<dbReference type="EMBL" id="CAESAN010000014">
    <property type="protein sequence ID" value="CAB4337306.1"/>
    <property type="molecule type" value="Genomic_DNA"/>
</dbReference>
<dbReference type="SMART" id="SM00245">
    <property type="entry name" value="TSPc"/>
    <property type="match status" value="1"/>
</dbReference>
<dbReference type="Gene3D" id="3.30.750.44">
    <property type="match status" value="1"/>
</dbReference>
<evidence type="ECO:0000259" key="5">
    <source>
        <dbReference type="PROSITE" id="PS50106"/>
    </source>
</evidence>
<protein>
    <submittedName>
        <fullName evidence="6">Unannotated protein</fullName>
    </submittedName>
</protein>
<feature type="domain" description="PDZ" evidence="5">
    <location>
        <begin position="97"/>
        <end position="168"/>
    </location>
</feature>
<keyword evidence="4" id="KW-0720">Serine protease</keyword>
<reference evidence="6" key="1">
    <citation type="submission" date="2020-05" db="EMBL/GenBank/DDBJ databases">
        <authorList>
            <person name="Chiriac C."/>
            <person name="Salcher M."/>
            <person name="Ghai R."/>
            <person name="Kavagutti S V."/>
        </authorList>
    </citation>
    <scope>NUCLEOTIDE SEQUENCE</scope>
</reference>
<dbReference type="GO" id="GO:0008236">
    <property type="term" value="F:serine-type peptidase activity"/>
    <property type="evidence" value="ECO:0007669"/>
    <property type="project" value="UniProtKB-KW"/>
</dbReference>
<dbReference type="InterPro" id="IPR036034">
    <property type="entry name" value="PDZ_sf"/>
</dbReference>
<dbReference type="SUPFAM" id="SSF52096">
    <property type="entry name" value="ClpP/crotonase"/>
    <property type="match status" value="1"/>
</dbReference>
<dbReference type="NCBIfam" id="TIGR00225">
    <property type="entry name" value="prc"/>
    <property type="match status" value="1"/>
</dbReference>
<dbReference type="InterPro" id="IPR029045">
    <property type="entry name" value="ClpP/crotonase-like_dom_sf"/>
</dbReference>
<sequence length="406" mass="42406">MTRRRIAITALIAAASVLAAVLLLVVGIWIGGRNAEVVPAPLRAALVGSDEQIVVREALNDISDTYYRKLPPGQLANDAIGGAVKNLNDRFSNYFTPAQYEKFEDSQNSRFTGIGVTVDSTKRGLLIRSVYKGSPAKEVGIESGDQIIAADGKSLKGLTTEEASELVKGPAGTKVKLTVLHEGEERTVYATRRAISVPVVASALKTVCGKKIGIVALSQFSSGAHAEVYAALEKLKRRGAKAYIFDLRNNGGGLVDEAQLVASAFISSGPIVTTRGRSVPTRTLRATGSPVVPKAPLVVLTNGGTASASEIVAGALQDSGRATLVGEKTFGKGVFQQVLELSNGGALDITAGQYFTPKGRNLGGKGVSQGAGLRPDLLVKQPRDSRSDVALKAALAKLGCGRSVTK</sequence>
<gene>
    <name evidence="6" type="ORF">UFOPK3547_00279</name>
</gene>
<dbReference type="AlphaFoldDB" id="A0A6J5Z701"/>
<dbReference type="GO" id="GO:0004175">
    <property type="term" value="F:endopeptidase activity"/>
    <property type="evidence" value="ECO:0007669"/>
    <property type="project" value="TreeGrafter"/>
</dbReference>
<dbReference type="GO" id="GO:0007165">
    <property type="term" value="P:signal transduction"/>
    <property type="evidence" value="ECO:0007669"/>
    <property type="project" value="TreeGrafter"/>
</dbReference>
<evidence type="ECO:0000256" key="3">
    <source>
        <dbReference type="ARBA" id="ARBA00022801"/>
    </source>
</evidence>
<dbReference type="CDD" id="cd07560">
    <property type="entry name" value="Peptidase_S41_CPP"/>
    <property type="match status" value="1"/>
</dbReference>
<evidence type="ECO:0000313" key="6">
    <source>
        <dbReference type="EMBL" id="CAB4337306.1"/>
    </source>
</evidence>
<proteinExistence type="inferred from homology"/>
<dbReference type="InterPro" id="IPR004447">
    <property type="entry name" value="Peptidase_S41A"/>
</dbReference>
<dbReference type="Gene3D" id="2.30.42.10">
    <property type="match status" value="1"/>
</dbReference>
<dbReference type="Pfam" id="PF03572">
    <property type="entry name" value="Peptidase_S41"/>
    <property type="match status" value="1"/>
</dbReference>
<dbReference type="GO" id="GO:0030288">
    <property type="term" value="C:outer membrane-bounded periplasmic space"/>
    <property type="evidence" value="ECO:0007669"/>
    <property type="project" value="TreeGrafter"/>
</dbReference>
<comment type="similarity">
    <text evidence="1">Belongs to the peptidase S41A family.</text>
</comment>
<dbReference type="PANTHER" id="PTHR32060:SF30">
    <property type="entry name" value="CARBOXY-TERMINAL PROCESSING PROTEASE CTPA"/>
    <property type="match status" value="1"/>
</dbReference>
<dbReference type="GO" id="GO:0006508">
    <property type="term" value="P:proteolysis"/>
    <property type="evidence" value="ECO:0007669"/>
    <property type="project" value="UniProtKB-KW"/>
</dbReference>
<organism evidence="6">
    <name type="scientific">freshwater metagenome</name>
    <dbReference type="NCBI Taxonomy" id="449393"/>
    <lineage>
        <taxon>unclassified sequences</taxon>
        <taxon>metagenomes</taxon>
        <taxon>ecological metagenomes</taxon>
    </lineage>
</organism>
<accession>A0A6J5Z701</accession>
<evidence type="ECO:0000256" key="4">
    <source>
        <dbReference type="ARBA" id="ARBA00022825"/>
    </source>
</evidence>
<name>A0A6J5Z701_9ZZZZ</name>
<dbReference type="InterPro" id="IPR001478">
    <property type="entry name" value="PDZ"/>
</dbReference>
<evidence type="ECO:0000256" key="2">
    <source>
        <dbReference type="ARBA" id="ARBA00022670"/>
    </source>
</evidence>
<dbReference type="Gene3D" id="3.90.226.10">
    <property type="entry name" value="2-enoyl-CoA Hydratase, Chain A, domain 1"/>
    <property type="match status" value="1"/>
</dbReference>
<keyword evidence="2" id="KW-0645">Protease</keyword>
<dbReference type="PANTHER" id="PTHR32060">
    <property type="entry name" value="TAIL-SPECIFIC PROTEASE"/>
    <property type="match status" value="1"/>
</dbReference>
<dbReference type="InterPro" id="IPR041489">
    <property type="entry name" value="PDZ_6"/>
</dbReference>
<dbReference type="SMART" id="SM00228">
    <property type="entry name" value="PDZ"/>
    <property type="match status" value="1"/>
</dbReference>
<dbReference type="PROSITE" id="PS50106">
    <property type="entry name" value="PDZ"/>
    <property type="match status" value="1"/>
</dbReference>
<evidence type="ECO:0000256" key="1">
    <source>
        <dbReference type="ARBA" id="ARBA00009179"/>
    </source>
</evidence>
<dbReference type="SUPFAM" id="SSF50156">
    <property type="entry name" value="PDZ domain-like"/>
    <property type="match status" value="1"/>
</dbReference>
<keyword evidence="3" id="KW-0378">Hydrolase</keyword>
<dbReference type="Pfam" id="PF17820">
    <property type="entry name" value="PDZ_6"/>
    <property type="match status" value="1"/>
</dbReference>